<feature type="compositionally biased region" description="Polar residues" evidence="1">
    <location>
        <begin position="654"/>
        <end position="664"/>
    </location>
</feature>
<feature type="region of interest" description="Disordered" evidence="1">
    <location>
        <begin position="431"/>
        <end position="504"/>
    </location>
</feature>
<feature type="compositionally biased region" description="Low complexity" evidence="1">
    <location>
        <begin position="837"/>
        <end position="856"/>
    </location>
</feature>
<evidence type="ECO:0000313" key="2">
    <source>
        <dbReference type="EMBL" id="KAG9321402.1"/>
    </source>
</evidence>
<dbReference type="Proteomes" id="UP000717515">
    <property type="component" value="Unassembled WGS sequence"/>
</dbReference>
<feature type="compositionally biased region" description="Low complexity" evidence="1">
    <location>
        <begin position="666"/>
        <end position="696"/>
    </location>
</feature>
<feature type="region of interest" description="Disordered" evidence="1">
    <location>
        <begin position="15"/>
        <end position="221"/>
    </location>
</feature>
<feature type="region of interest" description="Disordered" evidence="1">
    <location>
        <begin position="1200"/>
        <end position="1360"/>
    </location>
</feature>
<dbReference type="EMBL" id="JAIFTL010000207">
    <property type="protein sequence ID" value="KAG9321402.1"/>
    <property type="molecule type" value="Genomic_DNA"/>
</dbReference>
<evidence type="ECO:0000313" key="3">
    <source>
        <dbReference type="Proteomes" id="UP000717515"/>
    </source>
</evidence>
<sequence length="1360" mass="144859">MDMMIAIQVLVPPSPVVSPRVGPAAGGANQNTFNFLNSDPTLSRSSSRRRVAPPIQVPSTQQQQQQQQQHYQQQQQQQHYQQQQQQQHYQQQQQQQQQQPYPTSALSPTGLTSPVSPGRRHPYHRWENVLPPNQSGGDMPAQSGREFGQGQGQDQHEDGDYEDEGGNDDTDGDVLSGPEDQGGHRRRQHSRQRSGVDDDVPFTPTRSAPQPPNFSGAVQPNARQAEIAHIMYIQQQQALFLQEKAMNPPLRAKTSSGNLSGGGSDSSKPKRKASRHRKQISVISEPKLLSSTNQIKTVPIVRPADQSDNEDAGMKSEYTSGGEGIKNTVRRMRKAVRHAANGVFNDDDSDREEALGSKSDVEKKGGLKQLKALKSKLAKKLHRPSHGGTSSSSRIDNHGSAENTEGENSRAPVQFFSEDNLRARYLAQEQQGGLSLAGAGASLRRSNTTRDNSAGPSVAFKRAGAAPGEGDKQEYDSADGEDDKSGMSAKTTLSPEEQEEKDAAMKAKMTKFGSRTFDKEEMMEVKDGTGESFFVPRWDLDPRADELGSSKSVISVQSSKKLERSASSSTVASTKATKLATSIAERLQGAAVAEEDVDGSNAGAIATDNVKDEATKEPVMGTNNEATIDAEKTDTSAQDVEDKAPVDPKLIRGESSSEMQSSALQAEAEAFSAPSSSGDSAHSSGHSGAVSVASNSEPHSRASVLSEASNGSSVGGIVVAQVLTRQSSMRRNFKRPNKGESTAEVGTKSEKDHHDTSTADQQSPHFGLGISLPSPSTEAQQIASNEGLDDECDEKQLPPLPHEAQLEAPSADAKPLGIMTVRPLSPIRRGTAQSGKTSSIASVSSALSSPSTPPVSGGASSASLPVDAHLSQETATKAGVERKSSHTNPKLGLRALSLSGFSLPQAPTSPLPSPSLPLNPLPNVAPPTGPFPGVLTRQGSHLTERASIRSMYADSIYDCYDYDSASDYENMAGEDILPGSRQGSFSSPQALEERSSTFIVSLDAPKDEQEHEVDKEIEGATTTHFAVVEGAADFGAPPATSVSATAAEQTDVSTVAVALNNNAAEGVKESSSTSNSDETESDSSDASAEGAADAPPIIRLRGSRGSSKKEEIMVVFRDEEHHVLYEELPTAVPYRMSMAMTTVPVDPVGVAAPVGSENGLLPSRPPRHPMRQSRHGSIGTLSLGGSSDFTASDSWISSSVRNTRDDLSGWDAEGSIVGEDASERALERRHSSSSNNSHRISVASMSTGVRHSVDGRSEKTMSITTDGSHPIGPLDPVQEKEADVEGPVQDTPVDQDDDAPSIVSKKQWHQQRETWGSLQTSSSDSATTSSSSSRSSHFYFNGRSPSPSPTEEKAPATKAF</sequence>
<feature type="compositionally biased region" description="Low complexity" evidence="1">
    <location>
        <begin position="61"/>
        <end position="99"/>
    </location>
</feature>
<feature type="compositionally biased region" description="Polar residues" evidence="1">
    <location>
        <begin position="100"/>
        <end position="115"/>
    </location>
</feature>
<feature type="compositionally biased region" description="Basic and acidic residues" evidence="1">
    <location>
        <begin position="747"/>
        <end position="757"/>
    </location>
</feature>
<feature type="compositionally biased region" description="Low complexity" evidence="1">
    <location>
        <begin position="431"/>
        <end position="443"/>
    </location>
</feature>
<feature type="region of interest" description="Disordered" evidence="1">
    <location>
        <begin position="594"/>
        <end position="938"/>
    </location>
</feature>
<feature type="region of interest" description="Disordered" evidence="1">
    <location>
        <begin position="1158"/>
        <end position="1185"/>
    </location>
</feature>
<accession>A0A9P8A321</accession>
<feature type="compositionally biased region" description="Polar residues" evidence="1">
    <location>
        <begin position="444"/>
        <end position="455"/>
    </location>
</feature>
<feature type="compositionally biased region" description="Acidic residues" evidence="1">
    <location>
        <begin position="157"/>
        <end position="172"/>
    </location>
</feature>
<comment type="caution">
    <text evidence="2">The sequence shown here is derived from an EMBL/GenBank/DDBJ whole genome shotgun (WGS) entry which is preliminary data.</text>
</comment>
<feature type="region of interest" description="Disordered" evidence="1">
    <location>
        <begin position="1063"/>
        <end position="1104"/>
    </location>
</feature>
<protein>
    <submittedName>
        <fullName evidence="2">Uncharacterized protein</fullName>
    </submittedName>
</protein>
<feature type="compositionally biased region" description="Basic and acidic residues" evidence="1">
    <location>
        <begin position="352"/>
        <end position="365"/>
    </location>
</feature>
<feature type="compositionally biased region" description="Low complexity" evidence="1">
    <location>
        <begin position="1317"/>
        <end position="1336"/>
    </location>
</feature>
<organism evidence="2 3">
    <name type="scientific">Mortierella alpina</name>
    <name type="common">Oleaginous fungus</name>
    <name type="synonym">Mortierella renispora</name>
    <dbReference type="NCBI Taxonomy" id="64518"/>
    <lineage>
        <taxon>Eukaryota</taxon>
        <taxon>Fungi</taxon>
        <taxon>Fungi incertae sedis</taxon>
        <taxon>Mucoromycota</taxon>
        <taxon>Mortierellomycotina</taxon>
        <taxon>Mortierellomycetes</taxon>
        <taxon>Mortierellales</taxon>
        <taxon>Mortierellaceae</taxon>
        <taxon>Mortierella</taxon>
    </lineage>
</organism>
<feature type="compositionally biased region" description="Basic residues" evidence="1">
    <location>
        <begin position="269"/>
        <end position="279"/>
    </location>
</feature>
<feature type="compositionally biased region" description="Basic residues" evidence="1">
    <location>
        <begin position="328"/>
        <end position="337"/>
    </location>
</feature>
<name>A0A9P8A321_MORAP</name>
<feature type="compositionally biased region" description="Low complexity" evidence="1">
    <location>
        <begin position="17"/>
        <end position="28"/>
    </location>
</feature>
<feature type="compositionally biased region" description="Basic residues" evidence="1">
    <location>
        <begin position="371"/>
        <end position="385"/>
    </location>
</feature>
<reference evidence="2" key="1">
    <citation type="submission" date="2021-07" db="EMBL/GenBank/DDBJ databases">
        <title>Draft genome of Mortierella alpina, strain LL118, isolated from an aspen leaf litter sample.</title>
        <authorList>
            <person name="Yang S."/>
            <person name="Vinatzer B.A."/>
        </authorList>
    </citation>
    <scope>NUCLEOTIDE SEQUENCE</scope>
    <source>
        <strain evidence="2">LL118</strain>
    </source>
</reference>
<feature type="region of interest" description="Disordered" evidence="1">
    <location>
        <begin position="542"/>
        <end position="577"/>
    </location>
</feature>
<feature type="compositionally biased region" description="Low complexity" evidence="1">
    <location>
        <begin position="1084"/>
        <end position="1094"/>
    </location>
</feature>
<feature type="compositionally biased region" description="Polar residues" evidence="1">
    <location>
        <begin position="773"/>
        <end position="784"/>
    </location>
</feature>
<feature type="compositionally biased region" description="Polar residues" evidence="1">
    <location>
        <begin position="29"/>
        <end position="42"/>
    </location>
</feature>
<feature type="compositionally biased region" description="Basic and acidic residues" evidence="1">
    <location>
        <begin position="1350"/>
        <end position="1360"/>
    </location>
</feature>
<evidence type="ECO:0000256" key="1">
    <source>
        <dbReference type="SAM" id="MobiDB-lite"/>
    </source>
</evidence>
<feature type="compositionally biased region" description="Pro residues" evidence="1">
    <location>
        <begin position="907"/>
        <end position="930"/>
    </location>
</feature>
<feature type="compositionally biased region" description="Basic and acidic residues" evidence="1">
    <location>
        <begin position="629"/>
        <end position="652"/>
    </location>
</feature>
<gene>
    <name evidence="2" type="ORF">KVV02_007238</name>
</gene>
<proteinExistence type="predicted"/>
<feature type="compositionally biased region" description="Basic residues" evidence="1">
    <location>
        <begin position="1165"/>
        <end position="1174"/>
    </location>
</feature>
<feature type="compositionally biased region" description="Low complexity" evidence="1">
    <location>
        <begin position="549"/>
        <end position="577"/>
    </location>
</feature>
<feature type="compositionally biased region" description="Basic and acidic residues" evidence="1">
    <location>
        <begin position="1221"/>
        <end position="1230"/>
    </location>
</feature>
<feature type="region of interest" description="Disordered" evidence="1">
    <location>
        <begin position="244"/>
        <end position="415"/>
    </location>
</feature>
<feature type="compositionally biased region" description="Low complexity" evidence="1">
    <location>
        <begin position="1176"/>
        <end position="1185"/>
    </location>
</feature>